<dbReference type="AlphaFoldDB" id="A0A853C9R8"/>
<evidence type="ECO:0000313" key="2">
    <source>
        <dbReference type="EMBL" id="NYJ03919.1"/>
    </source>
</evidence>
<evidence type="ECO:0000313" key="3">
    <source>
        <dbReference type="Proteomes" id="UP000541969"/>
    </source>
</evidence>
<dbReference type="RefSeq" id="WP_179714704.1">
    <property type="nucleotide sequence ID" value="NZ_JACBZT010000001.1"/>
</dbReference>
<comment type="caution">
    <text evidence="2">The sequence shown here is derived from an EMBL/GenBank/DDBJ whole genome shotgun (WGS) entry which is preliminary data.</text>
</comment>
<evidence type="ECO:0000259" key="1">
    <source>
        <dbReference type="PROSITE" id="PS51194"/>
    </source>
</evidence>
<gene>
    <name evidence="2" type="ORF">GGQ55_000197</name>
</gene>
<dbReference type="Gene3D" id="3.40.50.300">
    <property type="entry name" value="P-loop containing nucleotide triphosphate hydrolases"/>
    <property type="match status" value="1"/>
</dbReference>
<accession>A0A853C9R8</accession>
<reference evidence="2 3" key="1">
    <citation type="submission" date="2020-07" db="EMBL/GenBank/DDBJ databases">
        <title>Sequencing the genomes of 1000 actinobacteria strains.</title>
        <authorList>
            <person name="Klenk H.-P."/>
        </authorList>
    </citation>
    <scope>NUCLEOTIDE SEQUENCE [LARGE SCALE GENOMIC DNA]</scope>
    <source>
        <strain evidence="2 3">DSM 104001</strain>
    </source>
</reference>
<dbReference type="Pfam" id="PF00271">
    <property type="entry name" value="Helicase_C"/>
    <property type="match status" value="1"/>
</dbReference>
<dbReference type="EMBL" id="JACBZT010000001">
    <property type="protein sequence ID" value="NYJ03919.1"/>
    <property type="molecule type" value="Genomic_DNA"/>
</dbReference>
<keyword evidence="3" id="KW-1185">Reference proteome</keyword>
<organism evidence="2 3">
    <name type="scientific">Petropleomorpha daqingensis</name>
    <dbReference type="NCBI Taxonomy" id="2026353"/>
    <lineage>
        <taxon>Bacteria</taxon>
        <taxon>Bacillati</taxon>
        <taxon>Actinomycetota</taxon>
        <taxon>Actinomycetes</taxon>
        <taxon>Geodermatophilales</taxon>
        <taxon>Geodermatophilaceae</taxon>
        <taxon>Petropleomorpha</taxon>
    </lineage>
</organism>
<dbReference type="InterPro" id="IPR001650">
    <property type="entry name" value="Helicase_C-like"/>
</dbReference>
<dbReference type="SMART" id="SM00490">
    <property type="entry name" value="HELICc"/>
    <property type="match status" value="1"/>
</dbReference>
<feature type="domain" description="Helicase C-terminal" evidence="1">
    <location>
        <begin position="746"/>
        <end position="903"/>
    </location>
</feature>
<name>A0A853C9R8_9ACTN</name>
<protein>
    <recommendedName>
        <fullName evidence="1">Helicase C-terminal domain-containing protein</fullName>
    </recommendedName>
</protein>
<proteinExistence type="predicted"/>
<dbReference type="SUPFAM" id="SSF52540">
    <property type="entry name" value="P-loop containing nucleoside triphosphate hydrolases"/>
    <property type="match status" value="1"/>
</dbReference>
<dbReference type="CDD" id="cd18785">
    <property type="entry name" value="SF2_C"/>
    <property type="match status" value="1"/>
</dbReference>
<dbReference type="InterPro" id="IPR027417">
    <property type="entry name" value="P-loop_NTPase"/>
</dbReference>
<dbReference type="PROSITE" id="PS51194">
    <property type="entry name" value="HELICASE_CTER"/>
    <property type="match status" value="1"/>
</dbReference>
<dbReference type="Proteomes" id="UP000541969">
    <property type="component" value="Unassembled WGS sequence"/>
</dbReference>
<sequence>MSDSQTFTDAATRFTAWLDRQVTVAGRGDDTDRLAVAPASTFWMGRLATEEEVMNSALGQRAERLEPCAIGLRLRPAAAGPWHFNVRVQARAWTYEDPKTSPDPNRPWVRSAGIDVPVTVDINPALTPLPFGAEALRNAFARVGATGLAAEIRVDVETWNGAPELVVQLVNNSPAQHAQLEDTHLYETALQVTGLATVPFELEALPDSFRYDREVPAYGINVGVALLGDGGFGTTDTVEVTTRRPEYWTSDEPAPDLTFATLSRDPLPSLEALVQALSNYYSDRWGSLLDDHPEWDQPMRAEADDARRTAALELERLQRGLELLSTDETVRRAFQLMNDAIAHSAAGKYDSWRPFQVGFLLGAITFLVDDGEAAVVDTVWFATGGGKTETYLGLLVTAALHDRMTGKTSGVTAWSRFPLRLLSLQQTQRFADALAGAELVRRRERIKGAPISLGFLVGSSSTPNRIVKMARPETADLDPDSPGMPDRFQILMHCPFCRSSKVEMHFDRLLWRLTHRCSNPDCPLPEPALPVYVVDSELYRYLPTVVLGTLDKAASVGMQAAMRGLVGPPIALCNEAQHGYTYTPRSATPTGCLVPDCNAGVRPLPMPANRYAPTLRLQDELHLLRDSLGAVDSHYESLLDHLQHELGNRPAKIVASSATLTGHDHQVEVLYRRSGRVFPTQGPEAGGSFWTRAGEMPLRRFVAVAPRGVTLDHVSDRTLDVLQIAVRRLARDPGAICAEAGVDPVHAEQLLSYYGTDVVYGSTLYDVEAATRSLTSNTSSQGLQAVQLTGGTDFDEVRAILERLEHPEGDFYERIHIVAASSMLSHGVDVARLNVMVMLGLPLSTAEFIQTTARVGRTFPGLVYVLHKIGRERDAAIFRQFNQYVTHGDRFVEAVPVTRRSRRVLRLTMPGIVEARRLAVMEPASRGRLTTITALRRYFDDAGIGAADQTTAIASLLGFDGPIDETLREEISRWLDNWFANLNDPAGTRTWPNELGASAPMTSLRDVEVSVPIHD</sequence>